<dbReference type="SUPFAM" id="SSF55797">
    <property type="entry name" value="PR-1-like"/>
    <property type="match status" value="1"/>
</dbReference>
<dbReference type="CDD" id="cd05380">
    <property type="entry name" value="CAP_euk"/>
    <property type="match status" value="1"/>
</dbReference>
<reference evidence="5 6" key="1">
    <citation type="journal article" date="2023" name="Insect Mol. Biol.">
        <title>Genome sequencing provides insights into the evolution of gene families encoding plant cell wall-degrading enzymes in longhorned beetles.</title>
        <authorList>
            <person name="Shin N.R."/>
            <person name="Okamura Y."/>
            <person name="Kirsch R."/>
            <person name="Pauchet Y."/>
        </authorList>
    </citation>
    <scope>NUCLEOTIDE SEQUENCE [LARGE SCALE GENOMIC DNA]</scope>
    <source>
        <strain evidence="5">EAD_L_NR</strain>
    </source>
</reference>
<protein>
    <recommendedName>
        <fullName evidence="4">SCP domain-containing protein</fullName>
    </recommendedName>
</protein>
<keyword evidence="2" id="KW-0964">Secreted</keyword>
<dbReference type="InterPro" id="IPR035940">
    <property type="entry name" value="CAP_sf"/>
</dbReference>
<name>A0AAV8W655_9CUCU</name>
<dbReference type="PRINTS" id="PR00838">
    <property type="entry name" value="V5ALLERGEN"/>
</dbReference>
<feature type="domain" description="SCP" evidence="4">
    <location>
        <begin position="46"/>
        <end position="197"/>
    </location>
</feature>
<dbReference type="SMART" id="SM00198">
    <property type="entry name" value="SCP"/>
    <property type="match status" value="1"/>
</dbReference>
<evidence type="ECO:0000256" key="3">
    <source>
        <dbReference type="SAM" id="SignalP"/>
    </source>
</evidence>
<comment type="caution">
    <text evidence="5">The sequence shown here is derived from an EMBL/GenBank/DDBJ whole genome shotgun (WGS) entry which is preliminary data.</text>
</comment>
<sequence length="212" mass="24418">MILKFHYCILLFLCSVCVNAFWLNWSSFFNTGSCKHKYIDGGVSKSDADFILKKHNNLRRLIANGTLSGQPRGVNLKKLKWDKDLAEQAQIIANTCVYGHAPVDESRWSTGQNLYRKRSTKDVKNPDWNRAIQSWIDEHEKYTFSTEKRKGTGHYTQMIWATTEFVGCGYSYFETKEKMKYQKIYVCNYGPGGNIKGMLPYETGTKGCENLC</sequence>
<dbReference type="EMBL" id="JANEYG010000008">
    <property type="protein sequence ID" value="KAJ8921933.1"/>
    <property type="molecule type" value="Genomic_DNA"/>
</dbReference>
<dbReference type="PROSITE" id="PS01009">
    <property type="entry name" value="CRISP_1"/>
    <property type="match status" value="1"/>
</dbReference>
<keyword evidence="6" id="KW-1185">Reference proteome</keyword>
<comment type="subcellular location">
    <subcellularLocation>
        <location evidence="1">Secreted</location>
    </subcellularLocation>
</comment>
<dbReference type="InterPro" id="IPR002413">
    <property type="entry name" value="V5_allergen-like"/>
</dbReference>
<gene>
    <name evidence="5" type="ORF">NQ315_008567</name>
</gene>
<evidence type="ECO:0000256" key="1">
    <source>
        <dbReference type="ARBA" id="ARBA00004613"/>
    </source>
</evidence>
<dbReference type="PANTHER" id="PTHR10334">
    <property type="entry name" value="CYSTEINE-RICH SECRETORY PROTEIN-RELATED"/>
    <property type="match status" value="1"/>
</dbReference>
<dbReference type="GO" id="GO:0005576">
    <property type="term" value="C:extracellular region"/>
    <property type="evidence" value="ECO:0007669"/>
    <property type="project" value="UniProtKB-SubCell"/>
</dbReference>
<dbReference type="InterPro" id="IPR014044">
    <property type="entry name" value="CAP_dom"/>
</dbReference>
<dbReference type="PRINTS" id="PR00837">
    <property type="entry name" value="V5TPXLIKE"/>
</dbReference>
<keyword evidence="3" id="KW-0732">Signal</keyword>
<dbReference type="Gene3D" id="3.40.33.10">
    <property type="entry name" value="CAP"/>
    <property type="match status" value="1"/>
</dbReference>
<dbReference type="Pfam" id="PF00188">
    <property type="entry name" value="CAP"/>
    <property type="match status" value="1"/>
</dbReference>
<feature type="signal peptide" evidence="3">
    <location>
        <begin position="1"/>
        <end position="20"/>
    </location>
</feature>
<dbReference type="AlphaFoldDB" id="A0AAV8W655"/>
<feature type="chain" id="PRO_5043843795" description="SCP domain-containing protein" evidence="3">
    <location>
        <begin position="21"/>
        <end position="212"/>
    </location>
</feature>
<evidence type="ECO:0000259" key="4">
    <source>
        <dbReference type="SMART" id="SM00198"/>
    </source>
</evidence>
<accession>A0AAV8W655</accession>
<proteinExistence type="predicted"/>
<dbReference type="InterPro" id="IPR018244">
    <property type="entry name" value="Allrgn_V5/Tpx1_CS"/>
</dbReference>
<dbReference type="Proteomes" id="UP001159042">
    <property type="component" value="Unassembled WGS sequence"/>
</dbReference>
<dbReference type="InterPro" id="IPR001283">
    <property type="entry name" value="CRISP-related"/>
</dbReference>
<dbReference type="PROSITE" id="PS01010">
    <property type="entry name" value="CRISP_2"/>
    <property type="match status" value="1"/>
</dbReference>
<evidence type="ECO:0000313" key="6">
    <source>
        <dbReference type="Proteomes" id="UP001159042"/>
    </source>
</evidence>
<organism evidence="5 6">
    <name type="scientific">Exocentrus adspersus</name>
    <dbReference type="NCBI Taxonomy" id="1586481"/>
    <lineage>
        <taxon>Eukaryota</taxon>
        <taxon>Metazoa</taxon>
        <taxon>Ecdysozoa</taxon>
        <taxon>Arthropoda</taxon>
        <taxon>Hexapoda</taxon>
        <taxon>Insecta</taxon>
        <taxon>Pterygota</taxon>
        <taxon>Neoptera</taxon>
        <taxon>Endopterygota</taxon>
        <taxon>Coleoptera</taxon>
        <taxon>Polyphaga</taxon>
        <taxon>Cucujiformia</taxon>
        <taxon>Chrysomeloidea</taxon>
        <taxon>Cerambycidae</taxon>
        <taxon>Lamiinae</taxon>
        <taxon>Acanthocinini</taxon>
        <taxon>Exocentrus</taxon>
    </lineage>
</organism>
<evidence type="ECO:0000313" key="5">
    <source>
        <dbReference type="EMBL" id="KAJ8921933.1"/>
    </source>
</evidence>
<evidence type="ECO:0000256" key="2">
    <source>
        <dbReference type="ARBA" id="ARBA00022525"/>
    </source>
</evidence>